<dbReference type="InParanoid" id="A0A165K6D6"/>
<evidence type="ECO:0000256" key="15">
    <source>
        <dbReference type="SAM" id="SignalP"/>
    </source>
</evidence>
<keyword evidence="17" id="KW-1185">Reference proteome</keyword>
<dbReference type="PANTHER" id="PTHR11742">
    <property type="entry name" value="MANNOSYL-OLIGOSACCHARIDE ALPHA-1,2-MANNOSIDASE-RELATED"/>
    <property type="match status" value="1"/>
</dbReference>
<dbReference type="PANTHER" id="PTHR11742:SF101">
    <property type="entry name" value="MANNOSYL-OLIGOSACCHARIDE ALPHA-1,2-MANNOSIDASE 1B"/>
    <property type="match status" value="1"/>
</dbReference>
<accession>A0A165K6D6</accession>
<feature type="active site" evidence="11">
    <location>
        <position position="248"/>
    </location>
</feature>
<dbReference type="AlphaFoldDB" id="A0A165K6D6"/>
<dbReference type="OrthoDB" id="8118055at2759"/>
<gene>
    <name evidence="16" type="ORF">EXIGLDRAFT_671745</name>
</gene>
<feature type="signal peptide" evidence="15">
    <location>
        <begin position="1"/>
        <end position="16"/>
    </location>
</feature>
<evidence type="ECO:0000256" key="14">
    <source>
        <dbReference type="RuleBase" id="RU361193"/>
    </source>
</evidence>
<comment type="catalytic activity">
    <reaction evidence="10">
        <text>N(4)-(alpha-D-Man-(1-&gt;2)-alpha-D-Man-(1-&gt;2)-alpha-D-Man-(1-&gt;3)-[alpha-D-Man-(1-&gt;2)-alpha-D-Man-(1-&gt;3)-[alpha-D-Man-(1-&gt;2)-alpha-D-Man-(1-&gt;6)]-alpha-D-Man-(1-&gt;6)]-beta-D-Man-(1-&gt;4)-beta-D-GlcNAc-(1-&gt;4)-beta-D-GlcNAc)-L-asparaginyl-[protein] (N-glucan mannose isomer 9A1,2,3B1,2,3) + 4 H2O = N(4)-(alpha-D-Man-(1-&gt;3)-[alpha-D-Man-(1-&gt;3)-[alpha-D-Man-(1-&gt;6)]-alpha-D-Man-(1-&gt;6)]-beta-D-Man-(1-&gt;4)-beta-D-GlcNAc-(1-&gt;4)-beta-D-GlcNAc)-L-asparaginyl-[protein] (N-glucan mannose isomer 5A1,2) + 4 beta-D-mannose</text>
        <dbReference type="Rhea" id="RHEA:56008"/>
        <dbReference type="Rhea" id="RHEA-COMP:14356"/>
        <dbReference type="Rhea" id="RHEA-COMP:14367"/>
        <dbReference type="ChEBI" id="CHEBI:15377"/>
        <dbReference type="ChEBI" id="CHEBI:28563"/>
        <dbReference type="ChEBI" id="CHEBI:59087"/>
        <dbReference type="ChEBI" id="CHEBI:139493"/>
        <dbReference type="EC" id="3.2.1.113"/>
    </reaction>
</comment>
<keyword evidence="6 13" id="KW-1015">Disulfide bond</keyword>
<dbReference type="STRING" id="1314781.A0A165K6D6"/>
<dbReference type="GO" id="GO:0016020">
    <property type="term" value="C:membrane"/>
    <property type="evidence" value="ECO:0007669"/>
    <property type="project" value="InterPro"/>
</dbReference>
<feature type="binding site" evidence="12">
    <location>
        <position position="487"/>
    </location>
    <ligand>
        <name>Ca(2+)</name>
        <dbReference type="ChEBI" id="CHEBI:29108"/>
    </ligand>
</feature>
<evidence type="ECO:0000256" key="6">
    <source>
        <dbReference type="ARBA" id="ARBA00023157"/>
    </source>
</evidence>
<keyword evidence="7" id="KW-0325">Glycoprotein</keyword>
<dbReference type="InterPro" id="IPR050749">
    <property type="entry name" value="Glycosyl_Hydrolase_47"/>
</dbReference>
<dbReference type="GO" id="GO:0005975">
    <property type="term" value="P:carbohydrate metabolic process"/>
    <property type="evidence" value="ECO:0007669"/>
    <property type="project" value="InterPro"/>
</dbReference>
<organism evidence="16 17">
    <name type="scientific">Exidia glandulosa HHB12029</name>
    <dbReference type="NCBI Taxonomy" id="1314781"/>
    <lineage>
        <taxon>Eukaryota</taxon>
        <taxon>Fungi</taxon>
        <taxon>Dikarya</taxon>
        <taxon>Basidiomycota</taxon>
        <taxon>Agaricomycotina</taxon>
        <taxon>Agaricomycetes</taxon>
        <taxon>Auriculariales</taxon>
        <taxon>Exidiaceae</taxon>
        <taxon>Exidia</taxon>
    </lineage>
</organism>
<reference evidence="16 17" key="1">
    <citation type="journal article" date="2016" name="Mol. Biol. Evol.">
        <title>Comparative Genomics of Early-Diverging Mushroom-Forming Fungi Provides Insights into the Origins of Lignocellulose Decay Capabilities.</title>
        <authorList>
            <person name="Nagy L.G."/>
            <person name="Riley R."/>
            <person name="Tritt A."/>
            <person name="Adam C."/>
            <person name="Daum C."/>
            <person name="Floudas D."/>
            <person name="Sun H."/>
            <person name="Yadav J.S."/>
            <person name="Pangilinan J."/>
            <person name="Larsson K.H."/>
            <person name="Matsuura K."/>
            <person name="Barry K."/>
            <person name="Labutti K."/>
            <person name="Kuo R."/>
            <person name="Ohm R.A."/>
            <person name="Bhattacharya S.S."/>
            <person name="Shirouzu T."/>
            <person name="Yoshinaga Y."/>
            <person name="Martin F.M."/>
            <person name="Grigoriev I.V."/>
            <person name="Hibbett D.S."/>
        </authorList>
    </citation>
    <scope>NUCLEOTIDE SEQUENCE [LARGE SCALE GENOMIC DNA]</scope>
    <source>
        <strain evidence="16 17">HHB12029</strain>
    </source>
</reference>
<dbReference type="SUPFAM" id="SSF48225">
    <property type="entry name" value="Seven-hairpin glycosidases"/>
    <property type="match status" value="1"/>
</dbReference>
<dbReference type="InterPro" id="IPR036026">
    <property type="entry name" value="Seven-hairpin_glycosidases"/>
</dbReference>
<dbReference type="PRINTS" id="PR00747">
    <property type="entry name" value="GLYHDRLASE47"/>
</dbReference>
<feature type="active site" evidence="11">
    <location>
        <position position="398"/>
    </location>
</feature>
<comment type="cofactor">
    <cofactor evidence="1 12">
        <name>Ca(2+)</name>
        <dbReference type="ChEBI" id="CHEBI:29108"/>
    </cofactor>
</comment>
<keyword evidence="5 14" id="KW-0378">Hydrolase</keyword>
<evidence type="ECO:0000256" key="2">
    <source>
        <dbReference type="ARBA" id="ARBA00004922"/>
    </source>
</evidence>
<evidence type="ECO:0000256" key="9">
    <source>
        <dbReference type="ARBA" id="ARBA00047669"/>
    </source>
</evidence>
<dbReference type="InterPro" id="IPR001382">
    <property type="entry name" value="Glyco_hydro_47"/>
</dbReference>
<dbReference type="Gene3D" id="1.50.10.10">
    <property type="match status" value="1"/>
</dbReference>
<comment type="similarity">
    <text evidence="3 14">Belongs to the glycosyl hydrolase 47 family.</text>
</comment>
<evidence type="ECO:0000256" key="11">
    <source>
        <dbReference type="PIRSR" id="PIRSR601382-1"/>
    </source>
</evidence>
<evidence type="ECO:0000256" key="3">
    <source>
        <dbReference type="ARBA" id="ARBA00007658"/>
    </source>
</evidence>
<dbReference type="Proteomes" id="UP000077266">
    <property type="component" value="Unassembled WGS sequence"/>
</dbReference>
<keyword evidence="12" id="KW-0106">Calcium</keyword>
<evidence type="ECO:0000256" key="1">
    <source>
        <dbReference type="ARBA" id="ARBA00001913"/>
    </source>
</evidence>
<dbReference type="Pfam" id="PF01532">
    <property type="entry name" value="Glyco_hydro_47"/>
    <property type="match status" value="1"/>
</dbReference>
<evidence type="ECO:0000256" key="8">
    <source>
        <dbReference type="ARBA" id="ARBA00023295"/>
    </source>
</evidence>
<keyword evidence="12" id="KW-0479">Metal-binding</keyword>
<dbReference type="GO" id="GO:0036503">
    <property type="term" value="P:ERAD pathway"/>
    <property type="evidence" value="ECO:0007669"/>
    <property type="project" value="UniProtKB-ARBA"/>
</dbReference>
<comment type="pathway">
    <text evidence="2">Protein modification; protein glycosylation.</text>
</comment>
<dbReference type="GO" id="GO:0004571">
    <property type="term" value="F:mannosyl-oligosaccharide 1,2-alpha-mannosidase activity"/>
    <property type="evidence" value="ECO:0007669"/>
    <property type="project" value="UniProtKB-EC"/>
</dbReference>
<feature type="active site" description="Proton donor" evidence="11">
    <location>
        <position position="355"/>
    </location>
</feature>
<feature type="disulfide bond" evidence="13">
    <location>
        <begin position="313"/>
        <end position="342"/>
    </location>
</feature>
<dbReference type="InterPro" id="IPR012341">
    <property type="entry name" value="6hp_glycosidase-like_sf"/>
</dbReference>
<dbReference type="GO" id="GO:0005783">
    <property type="term" value="C:endoplasmic reticulum"/>
    <property type="evidence" value="ECO:0007669"/>
    <property type="project" value="TreeGrafter"/>
</dbReference>
<keyword evidence="4 15" id="KW-0732">Signal</keyword>
<feature type="active site" description="Proton donor" evidence="11">
    <location>
        <position position="117"/>
    </location>
</feature>
<evidence type="ECO:0000313" key="17">
    <source>
        <dbReference type="Proteomes" id="UP000077266"/>
    </source>
</evidence>
<feature type="chain" id="PRO_5007860574" description="alpha-1,2-Mannosidase" evidence="15">
    <location>
        <begin position="17"/>
        <end position="514"/>
    </location>
</feature>
<evidence type="ECO:0000256" key="10">
    <source>
        <dbReference type="ARBA" id="ARBA00048605"/>
    </source>
</evidence>
<comment type="catalytic activity">
    <reaction evidence="9">
        <text>N(4)-(alpha-D-Man-(1-&gt;2)-alpha-D-Man-(1-&gt;2)-alpha-D-Man-(1-&gt;3)-[alpha-D-Man-(1-&gt;3)-[alpha-D-Man-(1-&gt;2)-alpha-D-Man-(1-&gt;6)]-alpha-D-Man-(1-&gt;6)]-beta-D-Man-(1-&gt;4)-beta-D-GlcNAc-(1-&gt;4)-beta-D-GlcNAc)-L-asparaginyl-[protein] (N-glucan mannose isomer 8A1,2,3B1,3) + 3 H2O = N(4)-(alpha-D-Man-(1-&gt;3)-[alpha-D-Man-(1-&gt;3)-[alpha-D-Man-(1-&gt;6)]-alpha-D-Man-(1-&gt;6)]-beta-D-Man-(1-&gt;4)-beta-D-GlcNAc-(1-&gt;4)-beta-D-GlcNAc)-L-asparaginyl-[protein] (N-glucan mannose isomer 5A1,2) + 3 beta-D-mannose</text>
        <dbReference type="Rhea" id="RHEA:56028"/>
        <dbReference type="Rhea" id="RHEA-COMP:14358"/>
        <dbReference type="Rhea" id="RHEA-COMP:14367"/>
        <dbReference type="ChEBI" id="CHEBI:15377"/>
        <dbReference type="ChEBI" id="CHEBI:28563"/>
        <dbReference type="ChEBI" id="CHEBI:59087"/>
        <dbReference type="ChEBI" id="CHEBI:60628"/>
        <dbReference type="EC" id="3.2.1.113"/>
    </reaction>
</comment>
<evidence type="ECO:0000256" key="4">
    <source>
        <dbReference type="ARBA" id="ARBA00022729"/>
    </source>
</evidence>
<dbReference type="EMBL" id="KV425950">
    <property type="protein sequence ID" value="KZV95871.1"/>
    <property type="molecule type" value="Genomic_DNA"/>
</dbReference>
<evidence type="ECO:0000256" key="7">
    <source>
        <dbReference type="ARBA" id="ARBA00023180"/>
    </source>
</evidence>
<dbReference type="EC" id="3.2.1.-" evidence="14"/>
<protein>
    <recommendedName>
        <fullName evidence="14">alpha-1,2-Mannosidase</fullName>
        <ecNumber evidence="14">3.2.1.-</ecNumber>
    </recommendedName>
</protein>
<proteinExistence type="inferred from homology"/>
<keyword evidence="8 14" id="KW-0326">Glycosidase</keyword>
<evidence type="ECO:0000256" key="13">
    <source>
        <dbReference type="PIRSR" id="PIRSR601382-3"/>
    </source>
</evidence>
<evidence type="ECO:0000256" key="5">
    <source>
        <dbReference type="ARBA" id="ARBA00022801"/>
    </source>
</evidence>
<evidence type="ECO:0000256" key="12">
    <source>
        <dbReference type="PIRSR" id="PIRSR601382-2"/>
    </source>
</evidence>
<evidence type="ECO:0000313" key="16">
    <source>
        <dbReference type="EMBL" id="KZV95871.1"/>
    </source>
</evidence>
<name>A0A165K6D6_EXIGL</name>
<dbReference type="GO" id="GO:0005509">
    <property type="term" value="F:calcium ion binding"/>
    <property type="evidence" value="ECO:0007669"/>
    <property type="project" value="InterPro"/>
</dbReference>
<sequence>MLSPALLLLAPAVAQAASVQLAGLTLPDDAPTHAAAVKKIFTDAYGSYKEKAWGFDDLAPLSGQGTNGRNGWGATVIDALSTMSVMGLDDLFAEGVDFASKIDFSTSHTEDTVSVFETTIRYLGGLLAAYELSGSKHEVLVQKATEVADKMAFAWVGDNDVPYGFLNFTTNEPTIDGSNIAEAGTLILEWNRLSELTGNKTYGELAEKSFRHIATTNDTLLPSLPGQCINPTTGGWDCRYITWGGGSDSYFEYLIKYARLTNNADPLWVESWKTAVESTVQNLIVTSDVGGWAFVADFTDDKVVRHIGTHLGCFIGGNWIMGGRLLGNETIVKYGLSLVDGCIATYNTTTGIGPEVFAYSSKDGNYTGATPSADDLAFYQEHGWYVYNGAGYYILRPEVMESNFYAYRATGDERYYQNAVRFIDSLNNSTSVNGANAGIGDVRQEEWGASGFFDDTESFFFAEVLKYLYLTFDDPAHISLDEWTFNTEAHPLKAPPALDSYEPKEAKKSAKFRL</sequence>